<reference evidence="2 3" key="1">
    <citation type="submission" date="2015-12" db="EMBL/GenBank/DDBJ databases">
        <title>Haloprofundus marisrubri gen. nov., sp. nov., an extremely halophilic archaeon isolated from the Discovery deep brine-seawater interface in the Red Sea.</title>
        <authorList>
            <person name="Zhang G."/>
            <person name="Stingl U."/>
            <person name="Rashid M."/>
        </authorList>
    </citation>
    <scope>NUCLEOTIDE SEQUENCE [LARGE SCALE GENOMIC DNA]</scope>
    <source>
        <strain evidence="2 3">SB9</strain>
    </source>
</reference>
<evidence type="ECO:0000313" key="3">
    <source>
        <dbReference type="Proteomes" id="UP000054387"/>
    </source>
</evidence>
<feature type="region of interest" description="Disordered" evidence="1">
    <location>
        <begin position="381"/>
        <end position="413"/>
    </location>
</feature>
<dbReference type="STRING" id="1514971.AUR64_08705"/>
<accession>A0A0W1R8W9</accession>
<sequence length="1056" mass="112958">MVGVSAGAPLSEFLDGERGRVPFALVGVLLLVTSSAFAASLDGPAPVRNDDVETAMERVDAESVTALRVAADDAAVDAAANPVTARAETPAGSVLNESSPFVDSLRIRLYLAARERFERTTYHRNDVAATVSLPAVRNVSDLRLAKRSVTVERVDEGTAMRVTLENVTRTATRDGRVVATRTDSLTVTVANPVLLAHDRTESFESRLGRSALSGPGLDRRLTARLYAVAWARGYAQNRGAPIENVVSNRHVGLSTNTGVVAVQRAAFGRSDPAARRGVERATIRVGASDLLAPAPPEAGDAANAILAPPNGPTSSEPSTSIPTVSRDERSLTVGVNRTADAAFVSFLDEESTDAGGDGADERSLSETLVAAYRVDAQLSTRVEQTHDEAPRRPSSPGRNWSRLGDESRTDVSVVAGDAALPSPAGTRTETATRQVVERHVRTVTWQRGDETRTTRAVWTDRYRVGIALGVEQRALDGVPSRPVDRAFERGGALSGPNLADTPTRAWTKLVDRRGGVDAVARHAVERAGPSSAGNAARETRTTRVVGDRPERLGSWVYDDISAFRTEVRAIHVELDATDVASGEANPPAELAAELRSRRATLLDAPETYDGAADRARVAARAAYLERVLDHLDARADRTAGRNERLSETLADHGASATSSAELSRLVETAEEAVVPDPRTFGERRPGRDVALYPDGSPAYLTLGSVDRTHAPTVPANASYRPLAARNTNLVTAPYGDVADTIVGGALKGSKETSLRTGGQVLVVANLTADATENRTLDERRKRLRTEVAGGVDVTERAARTTLESETELSPAERRAAVDDGFGEWDGHGHRALAAVNGSAATAIADRVGVRRDWSDRRTDRLELRLRTSMLAAARSDAARVDRQPTQKTSMATQWLAQRAKKRLEAELENGTKRAADHLGKRVEKRLEGTKWADKALVGVPSGLPVAPVPGYWYATVNVWTVEARGEYAQFVVTARRGPAGTSDLRYVRDGSTVTLDVDGDGEAERLGRSERISFEVQTTVVVAVPPTPPGVGDVDGDADERSGGWPTPGCTPKRRC</sequence>
<proteinExistence type="predicted"/>
<gene>
    <name evidence="2" type="ORF">AUR64_08705</name>
</gene>
<feature type="region of interest" description="Disordered" evidence="1">
    <location>
        <begin position="1027"/>
        <end position="1056"/>
    </location>
</feature>
<organism evidence="2 3">
    <name type="scientific">Haloprofundus marisrubri</name>
    <dbReference type="NCBI Taxonomy" id="1514971"/>
    <lineage>
        <taxon>Archaea</taxon>
        <taxon>Methanobacteriati</taxon>
        <taxon>Methanobacteriota</taxon>
        <taxon>Stenosarchaea group</taxon>
        <taxon>Halobacteria</taxon>
        <taxon>Halobacteriales</taxon>
        <taxon>Haloferacaceae</taxon>
        <taxon>Haloprofundus</taxon>
    </lineage>
</organism>
<evidence type="ECO:0000256" key="1">
    <source>
        <dbReference type="SAM" id="MobiDB-lite"/>
    </source>
</evidence>
<dbReference type="Pfam" id="PF23957">
    <property type="entry name" value="DUF7286"/>
    <property type="match status" value="1"/>
</dbReference>
<protein>
    <submittedName>
        <fullName evidence="2">Uncharacterized protein</fullName>
    </submittedName>
</protein>
<evidence type="ECO:0000313" key="2">
    <source>
        <dbReference type="EMBL" id="KTG09711.1"/>
    </source>
</evidence>
<feature type="region of interest" description="Disordered" evidence="1">
    <location>
        <begin position="638"/>
        <end position="659"/>
    </location>
</feature>
<name>A0A0W1R8W9_9EURY</name>
<dbReference type="AlphaFoldDB" id="A0A0W1R8W9"/>
<dbReference type="InterPro" id="IPR055710">
    <property type="entry name" value="DUF7286"/>
</dbReference>
<feature type="region of interest" description="Disordered" evidence="1">
    <location>
        <begin position="291"/>
        <end position="332"/>
    </location>
</feature>
<feature type="compositionally biased region" description="Low complexity" evidence="1">
    <location>
        <begin position="312"/>
        <end position="324"/>
    </location>
</feature>
<keyword evidence="3" id="KW-1185">Reference proteome</keyword>
<dbReference type="EMBL" id="LOPU01000018">
    <property type="protein sequence ID" value="KTG09711.1"/>
    <property type="molecule type" value="Genomic_DNA"/>
</dbReference>
<comment type="caution">
    <text evidence="2">The sequence shown here is derived from an EMBL/GenBank/DDBJ whole genome shotgun (WGS) entry which is preliminary data.</text>
</comment>
<feature type="compositionally biased region" description="Basic and acidic residues" evidence="1">
    <location>
        <begin position="638"/>
        <end position="650"/>
    </location>
</feature>
<dbReference type="Proteomes" id="UP000054387">
    <property type="component" value="Unassembled WGS sequence"/>
</dbReference>